<dbReference type="GeneID" id="107938165"/>
<dbReference type="InterPro" id="IPR007533">
    <property type="entry name" value="Cyt_c_oxidase_assmbl_CtaG"/>
</dbReference>
<dbReference type="GO" id="GO:0005743">
    <property type="term" value="C:mitochondrial inner membrane"/>
    <property type="evidence" value="ECO:0007669"/>
    <property type="project" value="UniProtKB-SubCell"/>
</dbReference>
<evidence type="ECO:0000256" key="1">
    <source>
        <dbReference type="ARBA" id="ARBA00004243"/>
    </source>
</evidence>
<dbReference type="Gene3D" id="2.60.370.10">
    <property type="entry name" value="Ctag/Cox11"/>
    <property type="match status" value="1"/>
</dbReference>
<proteinExistence type="predicted"/>
<dbReference type="InterPro" id="IPR023471">
    <property type="entry name" value="CtaG/Cox11_dom_sf"/>
</dbReference>
<comment type="subcellular location">
    <subcellularLocation>
        <location evidence="1">Mitochondrion inner membrane</location>
        <topology evidence="1">Single-pass membrane protein</topology>
        <orientation evidence="1">Intermembrane side</orientation>
    </subcellularLocation>
</comment>
<dbReference type="Pfam" id="PF04442">
    <property type="entry name" value="CtaG_Cox11"/>
    <property type="match status" value="1"/>
</dbReference>
<protein>
    <submittedName>
        <fullName evidence="4">Cytochrome c oxidase assembly protein COX11, mitochondrial isoform X2</fullName>
    </submittedName>
    <submittedName>
        <fullName evidence="3">Cytochrome c oxidase assembly protein COX11, mitochondrial-like isoform X2</fullName>
    </submittedName>
</protein>
<name>A0A1U8MIW7_GOSHI</name>
<gene>
    <name evidence="3 4" type="primary">LOC107938165</name>
</gene>
<evidence type="ECO:0000313" key="2">
    <source>
        <dbReference type="Proteomes" id="UP000818029"/>
    </source>
</evidence>
<dbReference type="GO" id="GO:0005507">
    <property type="term" value="F:copper ion binding"/>
    <property type="evidence" value="ECO:0007669"/>
    <property type="project" value="InterPro"/>
</dbReference>
<sequence>MPWKFVPTQREVGVKPGEVLLLFILLKTEVQNITGVSTYNVTPMKLLFISIKSSSFALRSSVFFLESRLTCLFSST</sequence>
<dbReference type="RefSeq" id="XP_016726740.1">
    <property type="nucleotide sequence ID" value="XM_016871251.1"/>
</dbReference>
<dbReference type="SUPFAM" id="SSF110111">
    <property type="entry name" value="Ctag/Cox11"/>
    <property type="match status" value="1"/>
</dbReference>
<accession>A0A1U8MIW7</accession>
<evidence type="ECO:0000313" key="3">
    <source>
        <dbReference type="RefSeq" id="XP_016726740.1"/>
    </source>
</evidence>
<dbReference type="AlphaFoldDB" id="A0A1U8MIW7"/>
<dbReference type="RefSeq" id="XP_040930534.1">
    <property type="nucleotide sequence ID" value="XM_041074600.1"/>
</dbReference>
<evidence type="ECO:0000313" key="4">
    <source>
        <dbReference type="RefSeq" id="XP_040930534.1"/>
    </source>
</evidence>
<dbReference type="Proteomes" id="UP000818029">
    <property type="component" value="Chromosome A08"/>
</dbReference>
<reference evidence="2" key="1">
    <citation type="journal article" date="2020" name="Nat. Genet.">
        <title>Genomic diversifications of five Gossypium allopolyploid species and their impact on cotton improvement.</title>
        <authorList>
            <person name="Chen Z.J."/>
            <person name="Sreedasyam A."/>
            <person name="Ando A."/>
            <person name="Song Q."/>
            <person name="De Santiago L.M."/>
            <person name="Hulse-Kemp A.M."/>
            <person name="Ding M."/>
            <person name="Ye W."/>
            <person name="Kirkbride R.C."/>
            <person name="Jenkins J."/>
            <person name="Plott C."/>
            <person name="Lovell J."/>
            <person name="Lin Y.M."/>
            <person name="Vaughn R."/>
            <person name="Liu B."/>
            <person name="Simpson S."/>
            <person name="Scheffler B.E."/>
            <person name="Wen L."/>
            <person name="Saski C.A."/>
            <person name="Grover C.E."/>
            <person name="Hu G."/>
            <person name="Conover J.L."/>
            <person name="Carlson J.W."/>
            <person name="Shu S."/>
            <person name="Boston L.B."/>
            <person name="Williams M."/>
            <person name="Peterson D.G."/>
            <person name="McGee K."/>
            <person name="Jones D.C."/>
            <person name="Wendel J.F."/>
            <person name="Stelly D.M."/>
            <person name="Grimwood J."/>
            <person name="Schmutz J."/>
        </authorList>
    </citation>
    <scope>NUCLEOTIDE SEQUENCE [LARGE SCALE GENOMIC DNA]</scope>
    <source>
        <strain evidence="2">cv. TM-1</strain>
    </source>
</reference>
<organism evidence="2 3">
    <name type="scientific">Gossypium hirsutum</name>
    <name type="common">Upland cotton</name>
    <name type="synonym">Gossypium mexicanum</name>
    <dbReference type="NCBI Taxonomy" id="3635"/>
    <lineage>
        <taxon>Eukaryota</taxon>
        <taxon>Viridiplantae</taxon>
        <taxon>Streptophyta</taxon>
        <taxon>Embryophyta</taxon>
        <taxon>Tracheophyta</taxon>
        <taxon>Spermatophyta</taxon>
        <taxon>Magnoliopsida</taxon>
        <taxon>eudicotyledons</taxon>
        <taxon>Gunneridae</taxon>
        <taxon>Pentapetalae</taxon>
        <taxon>rosids</taxon>
        <taxon>malvids</taxon>
        <taxon>Malvales</taxon>
        <taxon>Malvaceae</taxon>
        <taxon>Malvoideae</taxon>
        <taxon>Gossypium</taxon>
    </lineage>
</organism>
<keyword evidence="2" id="KW-1185">Reference proteome</keyword>
<reference evidence="3" key="2">
    <citation type="submission" date="2025-04" db="UniProtKB">
        <authorList>
            <consortium name="RefSeq"/>
        </authorList>
    </citation>
    <scope>IDENTIFICATION</scope>
    <source>
        <tissue evidence="3">Leaf</tissue>
    </source>
</reference>